<accession>A0AA39G4G0</accession>
<dbReference type="AlphaFoldDB" id="A0AA39G4G0"/>
<keyword evidence="3" id="KW-1185">Reference proteome</keyword>
<reference evidence="2" key="1">
    <citation type="journal article" date="2023" name="bioRxiv">
        <title>Scaffold-level genome assemblies of two parasitoid biocontrol wasps reveal the parthenogenesis mechanism and an associated novel virus.</title>
        <authorList>
            <person name="Inwood S."/>
            <person name="Skelly J."/>
            <person name="Guhlin J."/>
            <person name="Harrop T."/>
            <person name="Goldson S."/>
            <person name="Dearden P."/>
        </authorList>
    </citation>
    <scope>NUCLEOTIDE SEQUENCE</scope>
    <source>
        <strain evidence="2">Lincoln</strain>
        <tissue evidence="2">Whole body</tissue>
    </source>
</reference>
<evidence type="ECO:0000313" key="3">
    <source>
        <dbReference type="Proteomes" id="UP001168972"/>
    </source>
</evidence>
<comment type="caution">
    <text evidence="2">The sequence shown here is derived from an EMBL/GenBank/DDBJ whole genome shotgun (WGS) entry which is preliminary data.</text>
</comment>
<name>A0AA39G4G0_MICHY</name>
<feature type="compositionally biased region" description="Basic and acidic residues" evidence="1">
    <location>
        <begin position="1"/>
        <end position="16"/>
    </location>
</feature>
<proteinExistence type="predicted"/>
<reference evidence="2" key="2">
    <citation type="submission" date="2023-03" db="EMBL/GenBank/DDBJ databases">
        <authorList>
            <person name="Inwood S.N."/>
            <person name="Skelly J.G."/>
            <person name="Guhlin J."/>
            <person name="Harrop T.W.R."/>
            <person name="Goldson S.G."/>
            <person name="Dearden P.K."/>
        </authorList>
    </citation>
    <scope>NUCLEOTIDE SEQUENCE</scope>
    <source>
        <strain evidence="2">Lincoln</strain>
        <tissue evidence="2">Whole body</tissue>
    </source>
</reference>
<feature type="region of interest" description="Disordered" evidence="1">
    <location>
        <begin position="91"/>
        <end position="112"/>
    </location>
</feature>
<dbReference type="EMBL" id="JAQQBR010000002">
    <property type="protein sequence ID" value="KAK0180856.1"/>
    <property type="molecule type" value="Genomic_DNA"/>
</dbReference>
<protein>
    <submittedName>
        <fullName evidence="2">Uncharacterized protein</fullName>
    </submittedName>
</protein>
<evidence type="ECO:0000256" key="1">
    <source>
        <dbReference type="SAM" id="MobiDB-lite"/>
    </source>
</evidence>
<sequence length="450" mass="51802">MELRKSSVKMLTERNRPKYSTRQQCKSRNKGVPKSSTQRSREYRLRKKLLEKCATVQNQTDTDSSVITDSFKDPLCFIKYELDISDDDLETSQSWGSNHHLNDQNDEYDSGLSYSDDNQPIKIKEEPIDEFVNDNQSIEIKEEPIDDFVNELGLSYSDDNQSSKIKQEPTDEVVNDSSKHICCLCDKSWFKKDFKYPSEHKNILKKTVAECNTCKAPFNECKLPMMSNIIFLSEICLNNYDDMSTPKLKFVIKFKRPSDPDRVSINYSQCDTVNIVTPCIEMVVTQSESYTSICHPFGEMCIAESAMANGKLIIIAMAYITPNIKIDDVIYFIHRSLLVYSHEGAAILEGGQNELPLILSGNFNMNFASEDSTRLVEFLCDKFSLFMDKELTSTMTKSDTIDTLFSRYLQNIESQIYISHLNHHKPLSSIELMPIKNIKLEEMKLEELNY</sequence>
<organism evidence="2 3">
    <name type="scientific">Microctonus hyperodae</name>
    <name type="common">Parasitoid wasp</name>
    <dbReference type="NCBI Taxonomy" id="165561"/>
    <lineage>
        <taxon>Eukaryota</taxon>
        <taxon>Metazoa</taxon>
        <taxon>Ecdysozoa</taxon>
        <taxon>Arthropoda</taxon>
        <taxon>Hexapoda</taxon>
        <taxon>Insecta</taxon>
        <taxon>Pterygota</taxon>
        <taxon>Neoptera</taxon>
        <taxon>Endopterygota</taxon>
        <taxon>Hymenoptera</taxon>
        <taxon>Apocrita</taxon>
        <taxon>Ichneumonoidea</taxon>
        <taxon>Braconidae</taxon>
        <taxon>Euphorinae</taxon>
        <taxon>Microctonus</taxon>
    </lineage>
</organism>
<feature type="region of interest" description="Disordered" evidence="1">
    <location>
        <begin position="1"/>
        <end position="41"/>
    </location>
</feature>
<gene>
    <name evidence="2" type="ORF">PV327_003193</name>
</gene>
<evidence type="ECO:0000313" key="2">
    <source>
        <dbReference type="EMBL" id="KAK0180856.1"/>
    </source>
</evidence>
<dbReference type="Proteomes" id="UP001168972">
    <property type="component" value="Unassembled WGS sequence"/>
</dbReference>